<dbReference type="Proteomes" id="UP000606274">
    <property type="component" value="Unassembled WGS sequence"/>
</dbReference>
<evidence type="ECO:0000313" key="9">
    <source>
        <dbReference type="Proteomes" id="UP000606274"/>
    </source>
</evidence>
<evidence type="ECO:0000256" key="7">
    <source>
        <dbReference type="RuleBase" id="RU910716"/>
    </source>
</evidence>
<keyword evidence="5 7" id="KW-1133">Transmembrane helix</keyword>
<organism evidence="8 9">
    <name type="scientific">Silurus meridionalis</name>
    <name type="common">Southern catfish</name>
    <name type="synonym">Silurus soldatovi meridionalis</name>
    <dbReference type="NCBI Taxonomy" id="175797"/>
    <lineage>
        <taxon>Eukaryota</taxon>
        <taxon>Metazoa</taxon>
        <taxon>Chordata</taxon>
        <taxon>Craniata</taxon>
        <taxon>Vertebrata</taxon>
        <taxon>Euteleostomi</taxon>
        <taxon>Actinopterygii</taxon>
        <taxon>Neopterygii</taxon>
        <taxon>Teleostei</taxon>
        <taxon>Ostariophysi</taxon>
        <taxon>Siluriformes</taxon>
        <taxon>Siluridae</taxon>
        <taxon>Silurus</taxon>
    </lineage>
</organism>
<feature type="transmembrane region" description="Helical" evidence="7">
    <location>
        <begin position="297"/>
        <end position="316"/>
    </location>
</feature>
<comment type="subcellular location">
    <subcellularLocation>
        <location evidence="1">Cell membrane</location>
        <topology evidence="1">Multi-pass membrane protein</topology>
    </subcellularLocation>
    <subcellularLocation>
        <location evidence="7">Membrane</location>
        <topology evidence="7">Multi-pass membrane protein</topology>
    </subcellularLocation>
</comment>
<evidence type="ECO:0000256" key="6">
    <source>
        <dbReference type="ARBA" id="ARBA00023136"/>
    </source>
</evidence>
<dbReference type="InterPro" id="IPR050895">
    <property type="entry name" value="XK-related_scramblase"/>
</dbReference>
<feature type="transmembrane region" description="Helical" evidence="7">
    <location>
        <begin position="328"/>
        <end position="347"/>
    </location>
</feature>
<feature type="transmembrane region" description="Helical" evidence="7">
    <location>
        <begin position="269"/>
        <end position="285"/>
    </location>
</feature>
<keyword evidence="3" id="KW-1003">Cell membrane</keyword>
<dbReference type="OrthoDB" id="8190653at2759"/>
<keyword evidence="6 7" id="KW-0472">Membrane</keyword>
<gene>
    <name evidence="8" type="ORF">HF521_010715</name>
</gene>
<dbReference type="PANTHER" id="PTHR16024">
    <property type="entry name" value="XK-RELATED PROTEIN"/>
    <property type="match status" value="1"/>
</dbReference>
<evidence type="ECO:0000256" key="1">
    <source>
        <dbReference type="ARBA" id="ARBA00004651"/>
    </source>
</evidence>
<accession>A0A8T0AM09</accession>
<name>A0A8T0AM09_SILME</name>
<evidence type="ECO:0000256" key="5">
    <source>
        <dbReference type="ARBA" id="ARBA00022989"/>
    </source>
</evidence>
<comment type="similarity">
    <text evidence="2 7">Belongs to the XK family.</text>
</comment>
<feature type="transmembrane region" description="Helical" evidence="7">
    <location>
        <begin position="49"/>
        <end position="69"/>
    </location>
</feature>
<proteinExistence type="inferred from homology"/>
<evidence type="ECO:0000256" key="2">
    <source>
        <dbReference type="ARBA" id="ARBA00008789"/>
    </source>
</evidence>
<protein>
    <recommendedName>
        <fullName evidence="7">XK-related protein</fullName>
    </recommendedName>
</protein>
<keyword evidence="4 7" id="KW-0812">Transmembrane</keyword>
<keyword evidence="9" id="KW-1185">Reference proteome</keyword>
<dbReference type="Pfam" id="PF09815">
    <property type="entry name" value="XK-related"/>
    <property type="match status" value="1"/>
</dbReference>
<dbReference type="InterPro" id="IPR018629">
    <property type="entry name" value="XK-rel"/>
</dbReference>
<evidence type="ECO:0000313" key="8">
    <source>
        <dbReference type="EMBL" id="KAF7691748.1"/>
    </source>
</evidence>
<dbReference type="AlphaFoldDB" id="A0A8T0AM09"/>
<evidence type="ECO:0000256" key="4">
    <source>
        <dbReference type="ARBA" id="ARBA00022692"/>
    </source>
</evidence>
<dbReference type="GO" id="GO:0005886">
    <property type="term" value="C:plasma membrane"/>
    <property type="evidence" value="ECO:0007669"/>
    <property type="project" value="UniProtKB-SubCell"/>
</dbReference>
<sequence length="384" mass="44542">MFTERASDMKAMAFSRFRWICTLIGLIFSVVDIVSDLLLSLQYFREGQYTWFALTLSFILVGSLCTQIFSYSWFRDDHEGEAENKKTSTTHMGLLHLLHMGFFTRYYDLLKKSFGCVWRAHSGNEPSNEMKLFGLAADLSMLRLMETFLESVPQLLLQTFIMLQHQRTSKLQYLSMVVSFLNVAWCTVDYWRCLRRSLPNTEEMPRGIPTAVYLLYKILTITARILSLTFLIMLTPWNILVLVFIWVVTTVWAHVVKTNFCTSLCMEELYRSIVGVVLVFTFFNIKGKNTKKEMSVYYVMSMLHNFSAPLLLFLFLPRTAESDFFLPVTFFILMSNLMGLGLLIVYYNTLHPRNQDESDAVDGMVPENINNSSTTGRLDRFITL</sequence>
<feature type="transmembrane region" description="Helical" evidence="7">
    <location>
        <begin position="20"/>
        <end position="43"/>
    </location>
</feature>
<comment type="caution">
    <text evidence="8">The sequence shown here is derived from an EMBL/GenBank/DDBJ whole genome shotgun (WGS) entry which is preliminary data.</text>
</comment>
<dbReference type="PANTHER" id="PTHR16024:SF13">
    <property type="entry name" value="XK-RELATED PROTEIN 9"/>
    <property type="match status" value="1"/>
</dbReference>
<evidence type="ECO:0000256" key="3">
    <source>
        <dbReference type="ARBA" id="ARBA00022475"/>
    </source>
</evidence>
<reference evidence="8" key="1">
    <citation type="submission" date="2020-08" db="EMBL/GenBank/DDBJ databases">
        <title>Chromosome-level assembly of Southern catfish (Silurus meridionalis) provides insights into visual adaptation to the nocturnal and benthic lifestyles.</title>
        <authorList>
            <person name="Zhang Y."/>
            <person name="Wang D."/>
            <person name="Peng Z."/>
        </authorList>
    </citation>
    <scope>NUCLEOTIDE SEQUENCE</scope>
    <source>
        <strain evidence="8">SWU-2019-XX</strain>
        <tissue evidence="8">Muscle</tissue>
    </source>
</reference>
<dbReference type="EMBL" id="JABFDY010000021">
    <property type="protein sequence ID" value="KAF7691748.1"/>
    <property type="molecule type" value="Genomic_DNA"/>
</dbReference>